<gene>
    <name evidence="1" type="ORF">SDC9_92937</name>
</gene>
<sequence>MNNLSVLSSEMRSMERRHNEEDVRLKIRLGSALLELKSKNLVEFLSAVRKSGLSMPTCVEIMQIASLNPQKECHWLGFENLLKIADALPKGKNIASFLKPFETESPDDATKAVILNHVLKCNGINGVSENAVALFAKAGVASLLTKANIDRLKLSKNQTKTLQSIFANQTQNIALSKKAVLNPRLQQNIEKMNCDIQGILSKDVNTEFIDNSGLIDLICNLEVLYDKVDGENNGDYKLGNEINKKEFEELMDSIIKEQK</sequence>
<comment type="caution">
    <text evidence="1">The sequence shown here is derived from an EMBL/GenBank/DDBJ whole genome shotgun (WGS) entry which is preliminary data.</text>
</comment>
<reference evidence="1" key="1">
    <citation type="submission" date="2019-08" db="EMBL/GenBank/DDBJ databases">
        <authorList>
            <person name="Kucharzyk K."/>
            <person name="Murdoch R.W."/>
            <person name="Higgins S."/>
            <person name="Loffler F."/>
        </authorList>
    </citation>
    <scope>NUCLEOTIDE SEQUENCE</scope>
</reference>
<dbReference type="AlphaFoldDB" id="A0A644ZZ49"/>
<name>A0A644ZZ49_9ZZZZ</name>
<accession>A0A644ZZ49</accession>
<protein>
    <submittedName>
        <fullName evidence="1">Uncharacterized protein</fullName>
    </submittedName>
</protein>
<organism evidence="1">
    <name type="scientific">bioreactor metagenome</name>
    <dbReference type="NCBI Taxonomy" id="1076179"/>
    <lineage>
        <taxon>unclassified sequences</taxon>
        <taxon>metagenomes</taxon>
        <taxon>ecological metagenomes</taxon>
    </lineage>
</organism>
<proteinExistence type="predicted"/>
<evidence type="ECO:0000313" key="1">
    <source>
        <dbReference type="EMBL" id="MPM46239.1"/>
    </source>
</evidence>
<dbReference type="EMBL" id="VSSQ01011198">
    <property type="protein sequence ID" value="MPM46239.1"/>
    <property type="molecule type" value="Genomic_DNA"/>
</dbReference>